<dbReference type="EMBL" id="CP002390">
    <property type="protein sequence ID" value="EFE27636.1"/>
    <property type="molecule type" value="Genomic_DNA"/>
</dbReference>
<dbReference type="AlphaFoldDB" id="D6GTW5"/>
<gene>
    <name evidence="2" type="ordered locus">HMPREF0389_01555</name>
</gene>
<dbReference type="STRING" id="546269.HMPREF0389_01555"/>
<protein>
    <submittedName>
        <fullName evidence="2">Uncharacterized protein</fullName>
    </submittedName>
</protein>
<dbReference type="PATRIC" id="fig|546269.5.peg.776"/>
<dbReference type="eggNOG" id="ENOG502ZB0I">
    <property type="taxonomic scope" value="Bacteria"/>
</dbReference>
<dbReference type="RefSeq" id="WP_014262386.1">
    <property type="nucleotide sequence ID" value="NC_016630.1"/>
</dbReference>
<organism evidence="2 3">
    <name type="scientific">Filifactor alocis (strain ATCC 35896 / CCUG 47790 / D40 B5)</name>
    <name type="common">Fusobacterium alocis</name>
    <dbReference type="NCBI Taxonomy" id="546269"/>
    <lineage>
        <taxon>Bacteria</taxon>
        <taxon>Bacillati</taxon>
        <taxon>Bacillota</taxon>
        <taxon>Clostridia</taxon>
        <taxon>Peptostreptococcales</taxon>
        <taxon>Filifactoraceae</taxon>
        <taxon>Filifactor</taxon>
    </lineage>
</organism>
<accession>D6GTW5</accession>
<name>D6GTW5_FILAD</name>
<dbReference type="OrthoDB" id="2061265at2"/>
<keyword evidence="3" id="KW-1185">Reference proteome</keyword>
<feature type="transmembrane region" description="Helical" evidence="1">
    <location>
        <begin position="6"/>
        <end position="27"/>
    </location>
</feature>
<keyword evidence="1" id="KW-1133">Transmembrane helix</keyword>
<dbReference type="KEGG" id="faa:HMPREF0389_01555"/>
<sequence>MPLPLIIGGITAVASIVGVGSGIHGGVKMKEANDTMKAAQSKQERAVALFEKRNIETTELMDSIGKQELEILSSFDDFSDIIEKIQGRPDFKACKRDGINLPDYEAEELKKVSAGAGVLLGGIGGATVGTAGGFAAAGATTSAVMALGTASTGTAISSLSGVAATNATLAALGGGSIAAGGGGMALGTAVLGGATLGVGLLVGGIIFNVTGSKLSDKADEAYNQANRTEKEVNKIVGYFDELVSAAKPFQTSLTELEKQYKKRLATLDHVVNFSAKVQWSDFTEKEKQMTENAVLLVGLLYKMCKTSLMLKDKDGDGLNTVNKNEVNTVVTDANKILDEVKDAA</sequence>
<evidence type="ECO:0000313" key="3">
    <source>
        <dbReference type="Proteomes" id="UP000007468"/>
    </source>
</evidence>
<evidence type="ECO:0000313" key="2">
    <source>
        <dbReference type="EMBL" id="EFE27636.1"/>
    </source>
</evidence>
<proteinExistence type="predicted"/>
<keyword evidence="1" id="KW-0812">Transmembrane</keyword>
<dbReference type="Proteomes" id="UP000007468">
    <property type="component" value="Chromosome"/>
</dbReference>
<reference evidence="3" key="1">
    <citation type="submission" date="2010-12" db="EMBL/GenBank/DDBJ databases">
        <title>The genome sequence of Filifactor alocis strain ATCC 35896.</title>
        <authorList>
            <consortium name="The Broad Institute Genome Sequencing Platform"/>
            <person name="Ward D."/>
            <person name="Earl A."/>
            <person name="Feldgarden M."/>
            <person name="Young S.K."/>
            <person name="Gargeya S."/>
            <person name="Zeng Q."/>
            <person name="Alvarado L."/>
            <person name="Berlin A."/>
            <person name="Bochicchio J."/>
            <person name="Chapman S.B."/>
            <person name="Chen Z."/>
            <person name="Freedman E."/>
            <person name="Gellesch M."/>
            <person name="Goldberg J."/>
            <person name="Griggs A."/>
            <person name="Gujja S."/>
            <person name="Heilman E."/>
            <person name="Heiman D."/>
            <person name="Howarth C."/>
            <person name="Mehta T."/>
            <person name="Neiman D."/>
            <person name="Pearson M."/>
            <person name="Roberts A."/>
            <person name="Saif S."/>
            <person name="Shea T."/>
            <person name="Shenoy N."/>
            <person name="Sisk P."/>
            <person name="Stolte C."/>
            <person name="Sykes S."/>
            <person name="White J."/>
            <person name="Yandava C."/>
            <person name="Izard J."/>
            <person name="Blanton J.M."/>
            <person name="Baranova O.V."/>
            <person name="Tanner A.C."/>
            <person name="Dewhirst F.E."/>
            <person name="Haas B."/>
            <person name="Nusbaum C."/>
            <person name="Birren B."/>
        </authorList>
    </citation>
    <scope>NUCLEOTIDE SEQUENCE [LARGE SCALE GENOMIC DNA]</scope>
    <source>
        <strain evidence="3">ATCC 35896 / D40 B5</strain>
    </source>
</reference>
<keyword evidence="1" id="KW-0472">Membrane</keyword>
<evidence type="ECO:0000256" key="1">
    <source>
        <dbReference type="SAM" id="Phobius"/>
    </source>
</evidence>